<keyword evidence="2" id="KW-0813">Transport</keyword>
<name>A0ABM9ZW13_9BACT</name>
<keyword evidence="6" id="KW-0378">Hydrolase</keyword>
<dbReference type="Gene3D" id="3.40.50.300">
    <property type="entry name" value="P-loop containing nucleotide triphosphate hydrolases"/>
    <property type="match status" value="2"/>
</dbReference>
<feature type="domain" description="ABC transporter" evidence="5">
    <location>
        <begin position="5"/>
        <end position="257"/>
    </location>
</feature>
<dbReference type="PROSITE" id="PS50893">
    <property type="entry name" value="ABC_TRANSPORTER_2"/>
    <property type="match status" value="2"/>
</dbReference>
<accession>A0ABM9ZW13</accession>
<dbReference type="Pfam" id="PF00005">
    <property type="entry name" value="ABC_tran"/>
    <property type="match status" value="2"/>
</dbReference>
<gene>
    <name evidence="6" type="ORF">HMPREF7215_0696</name>
</gene>
<dbReference type="SMART" id="SM00382">
    <property type="entry name" value="AAA"/>
    <property type="match status" value="2"/>
</dbReference>
<dbReference type="InterPro" id="IPR050319">
    <property type="entry name" value="ABC_transp_ATP-bind"/>
</dbReference>
<dbReference type="InterPro" id="IPR003439">
    <property type="entry name" value="ABC_transporter-like_ATP-bd"/>
</dbReference>
<sequence>MERAVSVENLGVAYGRGKGRLQVLRRLSFSLRKGETLALLGESGSGKTTCGKALLGMLPPSARIESGALRMGDEPPLDLASPRFDWRPLRGKRIAMIYQDARLALNPVERVRAHFLETLRFHKAGSEESFERKSRELLSLLKFEDPERVLDAYPFELSGGMCQRVYIALILCLEPEILIADEPTSALDPDSQREVLALLKQVQKRLSLSILLITHDIAVAREASDRVIILRDGTVVEEGATEEVLLRPRESYTQSLIEARALPERGRPPKDRAGEPPLLRVRNICKSFGKNGNRIDVLKEASFDLYRGESVGILGRSGCGKSTLARCVAGLESVDGGSVVCCGRDITDLRGKRRRWVCGKMQMVFQDARASLNPSRSALQLVQEPLKYLAVGTERERDEKARYYLERVGIDPQAQMRRAPQLSTGQCQRVALARALVVEPDILLCDEAVSALDVILQKQILGLLYELQRAFGFAVVMISHDMRIIRHFCQRAAIMKDGRFAEIVPAERLEPIGKRTLARSFADGESHVRARP</sequence>
<dbReference type="PANTHER" id="PTHR43776:SF7">
    <property type="entry name" value="D,D-DIPEPTIDE TRANSPORT ATP-BINDING PROTEIN DDPF-RELATED"/>
    <property type="match status" value="1"/>
</dbReference>
<dbReference type="NCBIfam" id="NF007739">
    <property type="entry name" value="PRK10419.1"/>
    <property type="match status" value="2"/>
</dbReference>
<dbReference type="EMBL" id="ADFP01000051">
    <property type="protein sequence ID" value="EFB91104.1"/>
    <property type="molecule type" value="Genomic_DNA"/>
</dbReference>
<evidence type="ECO:0000259" key="5">
    <source>
        <dbReference type="PROSITE" id="PS50893"/>
    </source>
</evidence>
<evidence type="ECO:0000256" key="2">
    <source>
        <dbReference type="ARBA" id="ARBA00022448"/>
    </source>
</evidence>
<dbReference type="SUPFAM" id="SSF52540">
    <property type="entry name" value="P-loop containing nucleoside triphosphate hydrolases"/>
    <property type="match status" value="2"/>
</dbReference>
<dbReference type="Proteomes" id="UP000006462">
    <property type="component" value="Unassembled WGS sequence"/>
</dbReference>
<keyword evidence="3" id="KW-0547">Nucleotide-binding</keyword>
<proteinExistence type="inferred from homology"/>
<dbReference type="CDD" id="cd03257">
    <property type="entry name" value="ABC_NikE_OppD_transporters"/>
    <property type="match status" value="2"/>
</dbReference>
<dbReference type="GO" id="GO:0016829">
    <property type="term" value="F:lyase activity"/>
    <property type="evidence" value="ECO:0007669"/>
    <property type="project" value="UniProtKB-KW"/>
</dbReference>
<comment type="similarity">
    <text evidence="1">Belongs to the ABC transporter superfamily.</text>
</comment>
<reference evidence="6 7" key="1">
    <citation type="submission" date="2009-12" db="EMBL/GenBank/DDBJ databases">
        <authorList>
            <person name="Shrivastava S."/>
            <person name="Madupu R."/>
            <person name="Durkin A.S."/>
            <person name="Torralba M."/>
            <person name="Methe B."/>
            <person name="Sutton G.G."/>
            <person name="Strausberg R.L."/>
            <person name="Nelson K.E."/>
        </authorList>
    </citation>
    <scope>NUCLEOTIDE SEQUENCE [LARGE SCALE GENOMIC DNA]</scope>
    <source>
        <strain evidence="6 7">W5455</strain>
    </source>
</reference>
<organism evidence="6 7">
    <name type="scientific">Pyramidobacter piscolens W5455</name>
    <dbReference type="NCBI Taxonomy" id="352165"/>
    <lineage>
        <taxon>Bacteria</taxon>
        <taxon>Thermotogati</taxon>
        <taxon>Synergistota</taxon>
        <taxon>Synergistia</taxon>
        <taxon>Synergistales</taxon>
        <taxon>Dethiosulfovibrionaceae</taxon>
        <taxon>Pyramidobacter</taxon>
    </lineage>
</organism>
<evidence type="ECO:0000256" key="4">
    <source>
        <dbReference type="ARBA" id="ARBA00022840"/>
    </source>
</evidence>
<protein>
    <submittedName>
        <fullName evidence="6">Phosphonate C-P lyase system protein PhnK</fullName>
        <ecNumber evidence="6">3.6.3.-</ecNumber>
    </submittedName>
</protein>
<keyword evidence="6" id="KW-0456">Lyase</keyword>
<feature type="domain" description="ABC transporter" evidence="5">
    <location>
        <begin position="279"/>
        <end position="522"/>
    </location>
</feature>
<keyword evidence="7" id="KW-1185">Reference proteome</keyword>
<evidence type="ECO:0000313" key="6">
    <source>
        <dbReference type="EMBL" id="EFB91104.1"/>
    </source>
</evidence>
<dbReference type="InterPro" id="IPR003593">
    <property type="entry name" value="AAA+_ATPase"/>
</dbReference>
<evidence type="ECO:0000256" key="3">
    <source>
        <dbReference type="ARBA" id="ARBA00022741"/>
    </source>
</evidence>
<dbReference type="RefSeq" id="WP_009164548.1">
    <property type="nucleotide sequence ID" value="NZ_ADFP01000051.1"/>
</dbReference>
<evidence type="ECO:0000313" key="7">
    <source>
        <dbReference type="Proteomes" id="UP000006462"/>
    </source>
</evidence>
<dbReference type="InterPro" id="IPR027417">
    <property type="entry name" value="P-loop_NTPase"/>
</dbReference>
<evidence type="ECO:0000256" key="1">
    <source>
        <dbReference type="ARBA" id="ARBA00005417"/>
    </source>
</evidence>
<keyword evidence="4" id="KW-0067">ATP-binding</keyword>
<dbReference type="GO" id="GO:0016787">
    <property type="term" value="F:hydrolase activity"/>
    <property type="evidence" value="ECO:0007669"/>
    <property type="project" value="UniProtKB-KW"/>
</dbReference>
<dbReference type="EC" id="3.6.3.-" evidence="6"/>
<comment type="caution">
    <text evidence="6">The sequence shown here is derived from an EMBL/GenBank/DDBJ whole genome shotgun (WGS) entry which is preliminary data.</text>
</comment>
<dbReference type="PANTHER" id="PTHR43776">
    <property type="entry name" value="TRANSPORT ATP-BINDING PROTEIN"/>
    <property type="match status" value="1"/>
</dbReference>